<feature type="region of interest" description="Disordered" evidence="1">
    <location>
        <begin position="428"/>
        <end position="489"/>
    </location>
</feature>
<evidence type="ECO:0000256" key="2">
    <source>
        <dbReference type="SAM" id="SignalP"/>
    </source>
</evidence>
<evidence type="ECO:0000256" key="1">
    <source>
        <dbReference type="SAM" id="MobiDB-lite"/>
    </source>
</evidence>
<organism evidence="3">
    <name type="scientific">Tetraselmis sp. GSL018</name>
    <dbReference type="NCBI Taxonomy" id="582737"/>
    <lineage>
        <taxon>Eukaryota</taxon>
        <taxon>Viridiplantae</taxon>
        <taxon>Chlorophyta</taxon>
        <taxon>core chlorophytes</taxon>
        <taxon>Chlorodendrophyceae</taxon>
        <taxon>Chlorodendrales</taxon>
        <taxon>Chlorodendraceae</taxon>
        <taxon>Tetraselmis</taxon>
    </lineage>
</organism>
<feature type="compositionally biased region" description="Polar residues" evidence="1">
    <location>
        <begin position="234"/>
        <end position="250"/>
    </location>
</feature>
<dbReference type="EMBL" id="GBEZ01013351">
    <property type="protein sequence ID" value="JAC72627.1"/>
    <property type="molecule type" value="Transcribed_RNA"/>
</dbReference>
<reference evidence="3" key="1">
    <citation type="submission" date="2014-05" db="EMBL/GenBank/DDBJ databases">
        <title>The transcriptome of the halophilic microalga Tetraselmis sp. GSL018 isolated from the Great Salt Lake, Utah.</title>
        <authorList>
            <person name="Jinkerson R.E."/>
            <person name="D'Adamo S."/>
            <person name="Posewitz M.C."/>
        </authorList>
    </citation>
    <scope>NUCLEOTIDE SEQUENCE</scope>
    <source>
        <strain evidence="3">GSL018</strain>
    </source>
</reference>
<feature type="region of interest" description="Disordered" evidence="1">
    <location>
        <begin position="225"/>
        <end position="365"/>
    </location>
</feature>
<evidence type="ECO:0000313" key="3">
    <source>
        <dbReference type="EMBL" id="JAC72627.1"/>
    </source>
</evidence>
<keyword evidence="2" id="KW-0732">Signal</keyword>
<name>A0A061RI76_9CHLO</name>
<dbReference type="AlphaFoldDB" id="A0A061RI76"/>
<feature type="non-terminal residue" evidence="3">
    <location>
        <position position="1"/>
    </location>
</feature>
<proteinExistence type="predicted"/>
<feature type="signal peptide" evidence="2">
    <location>
        <begin position="1"/>
        <end position="20"/>
    </location>
</feature>
<gene>
    <name evidence="3" type="ORF">TSPGSL018_30874</name>
</gene>
<sequence length="518" mass="55848">GRWAWVFFFMKLVFLSKTAQDPDKQSRLLQISQEVLKLYSEGKPPIAASEIQRRIGEFFPEDELHKLHDKCSRAIEILRVNCKLANTYTVLKAYIEDKARPPAQQQPAETSRPSDAAVAQRSAAQTLQGTSALHISDARFLHRTVREFFAEALKLQEELFRLPTERVPGELKAFRSMEQRFRHSNIRDNLPEIEELGRALLALDPQQGGLMLGAASLFAAHGPSVTPGTGAEAAQQSAGESVQASVQEGSQAPDAGATQQSAGEPVQGRPDRDGEESEGTLRGADAAPSSEDAAAERNNRAGRVPLERAGESPRADTSEALTASVPEVSSDKGEPATMLEALEDEQGAHDPGADPDPTALDASALKDVIRREARGRGPFTGAGLVDALNGDLCCVCAVHGAKEDDGTANGAERRFSLGNQADFRGCIPRAESSGVRGGGKESQDAGPGSAEGGVACLATRKRRTDMEPASTVRGPEQTGRSSWRHKKRRSNDMHFAEFINLEKFFVAEMETLGKLTSE</sequence>
<accession>A0A061RI76</accession>
<protein>
    <submittedName>
        <fullName evidence="3">Uncharacterized protein</fullName>
    </submittedName>
</protein>
<feature type="compositionally biased region" description="Basic and acidic residues" evidence="1">
    <location>
        <begin position="294"/>
        <end position="317"/>
    </location>
</feature>
<feature type="chain" id="PRO_5001609718" evidence="2">
    <location>
        <begin position="21"/>
        <end position="518"/>
    </location>
</feature>